<sequence>MLFTDEPAVLHAGPAPARVTAPAVATGRLVGGWVGAVAGTAGAGLPTLDGAILCLEGTHQPGCEQVLPLLSRYDIRGVAIGDLTGEEPRVVGVLRSWLGALGVPVLEGLPFGHLDAQVCMPLGTPATLDTEAGTLTVSAGTSARPRSR</sequence>
<accession>A0A285KL12</accession>
<dbReference type="RefSeq" id="WP_179855670.1">
    <property type="nucleotide sequence ID" value="NZ_OBDY01000041.1"/>
</dbReference>
<dbReference type="InterPro" id="IPR027461">
    <property type="entry name" value="Carboxypeptidase_A_C_sf"/>
</dbReference>
<keyword evidence="2" id="KW-0645">Protease</keyword>
<protein>
    <submittedName>
        <fullName evidence="2">Muramoyltetrapeptide carboxypeptidase</fullName>
    </submittedName>
</protein>
<dbReference type="Gene3D" id="3.50.30.60">
    <property type="entry name" value="LD-carboxypeptidase A C-terminal domain-like"/>
    <property type="match status" value="1"/>
</dbReference>
<gene>
    <name evidence="2" type="ORF">SAMN05421748_14162</name>
</gene>
<evidence type="ECO:0000313" key="2">
    <source>
        <dbReference type="EMBL" id="SNY72096.1"/>
    </source>
</evidence>
<name>A0A285KL12_9ACTN</name>
<evidence type="ECO:0000313" key="3">
    <source>
        <dbReference type="Proteomes" id="UP000219612"/>
    </source>
</evidence>
<keyword evidence="2" id="KW-0121">Carboxypeptidase</keyword>
<dbReference type="InterPro" id="IPR040921">
    <property type="entry name" value="Peptidase_S66C"/>
</dbReference>
<organism evidence="2 3">
    <name type="scientific">Paractinoplanes atraurantiacus</name>
    <dbReference type="NCBI Taxonomy" id="1036182"/>
    <lineage>
        <taxon>Bacteria</taxon>
        <taxon>Bacillati</taxon>
        <taxon>Actinomycetota</taxon>
        <taxon>Actinomycetes</taxon>
        <taxon>Micromonosporales</taxon>
        <taxon>Micromonosporaceae</taxon>
        <taxon>Paractinoplanes</taxon>
    </lineage>
</organism>
<dbReference type="AlphaFoldDB" id="A0A285KL12"/>
<proteinExistence type="predicted"/>
<evidence type="ECO:0000259" key="1">
    <source>
        <dbReference type="Pfam" id="PF17676"/>
    </source>
</evidence>
<dbReference type="Proteomes" id="UP000219612">
    <property type="component" value="Unassembled WGS sequence"/>
</dbReference>
<dbReference type="GO" id="GO:0004180">
    <property type="term" value="F:carboxypeptidase activity"/>
    <property type="evidence" value="ECO:0007669"/>
    <property type="project" value="UniProtKB-KW"/>
</dbReference>
<dbReference type="Pfam" id="PF17676">
    <property type="entry name" value="Peptidase_S66C"/>
    <property type="match status" value="1"/>
</dbReference>
<keyword evidence="3" id="KW-1185">Reference proteome</keyword>
<reference evidence="2 3" key="1">
    <citation type="submission" date="2017-09" db="EMBL/GenBank/DDBJ databases">
        <authorList>
            <person name="Ehlers B."/>
            <person name="Leendertz F.H."/>
        </authorList>
    </citation>
    <scope>NUCLEOTIDE SEQUENCE [LARGE SCALE GENOMIC DNA]</scope>
    <source>
        <strain evidence="2 3">CGMCC 4.6857</strain>
    </source>
</reference>
<keyword evidence="2" id="KW-0378">Hydrolase</keyword>
<dbReference type="SUPFAM" id="SSF141986">
    <property type="entry name" value="LD-carboxypeptidase A C-terminal domain-like"/>
    <property type="match status" value="1"/>
</dbReference>
<feature type="domain" description="LD-carboxypeptidase C-terminal" evidence="1">
    <location>
        <begin position="26"/>
        <end position="128"/>
    </location>
</feature>
<dbReference type="EMBL" id="OBDY01000041">
    <property type="protein sequence ID" value="SNY72096.1"/>
    <property type="molecule type" value="Genomic_DNA"/>
</dbReference>